<accession>A0A445BLH6</accession>
<dbReference type="EMBL" id="SDMP01000009">
    <property type="protein sequence ID" value="RYR39520.1"/>
    <property type="molecule type" value="Genomic_DNA"/>
</dbReference>
<comment type="caution">
    <text evidence="1">The sequence shown here is derived from an EMBL/GenBank/DDBJ whole genome shotgun (WGS) entry which is preliminary data.</text>
</comment>
<dbReference type="AlphaFoldDB" id="A0A445BLH6"/>
<evidence type="ECO:0000313" key="1">
    <source>
        <dbReference type="EMBL" id="RYR39520.1"/>
    </source>
</evidence>
<evidence type="ECO:0000313" key="2">
    <source>
        <dbReference type="Proteomes" id="UP000289738"/>
    </source>
</evidence>
<sequence length="112" mass="13032">MLLHNIFYPEKSSRGDEMDNLAITSIMCLKSYRGPCSEFEEEFCILIKLLCQTSELLYFVSILIVDMRHVAYVSVNLLSVLRALGPFIIKKIHKYKPSETETKNFSKNYLFI</sequence>
<protein>
    <submittedName>
        <fullName evidence="1">Uncharacterized protein</fullName>
    </submittedName>
</protein>
<reference evidence="1 2" key="1">
    <citation type="submission" date="2019-01" db="EMBL/GenBank/DDBJ databases">
        <title>Sequencing of cultivated peanut Arachis hypogaea provides insights into genome evolution and oil improvement.</title>
        <authorList>
            <person name="Chen X."/>
        </authorList>
    </citation>
    <scope>NUCLEOTIDE SEQUENCE [LARGE SCALE GENOMIC DNA]</scope>
    <source>
        <strain evidence="2">cv. Fuhuasheng</strain>
        <tissue evidence="1">Leaves</tissue>
    </source>
</reference>
<keyword evidence="2" id="KW-1185">Reference proteome</keyword>
<organism evidence="1 2">
    <name type="scientific">Arachis hypogaea</name>
    <name type="common">Peanut</name>
    <dbReference type="NCBI Taxonomy" id="3818"/>
    <lineage>
        <taxon>Eukaryota</taxon>
        <taxon>Viridiplantae</taxon>
        <taxon>Streptophyta</taxon>
        <taxon>Embryophyta</taxon>
        <taxon>Tracheophyta</taxon>
        <taxon>Spermatophyta</taxon>
        <taxon>Magnoliopsida</taxon>
        <taxon>eudicotyledons</taxon>
        <taxon>Gunneridae</taxon>
        <taxon>Pentapetalae</taxon>
        <taxon>rosids</taxon>
        <taxon>fabids</taxon>
        <taxon>Fabales</taxon>
        <taxon>Fabaceae</taxon>
        <taxon>Papilionoideae</taxon>
        <taxon>50 kb inversion clade</taxon>
        <taxon>dalbergioids sensu lato</taxon>
        <taxon>Dalbergieae</taxon>
        <taxon>Pterocarpus clade</taxon>
        <taxon>Arachis</taxon>
    </lineage>
</organism>
<dbReference type="Proteomes" id="UP000289738">
    <property type="component" value="Chromosome A09"/>
</dbReference>
<proteinExistence type="predicted"/>
<name>A0A445BLH6_ARAHY</name>
<gene>
    <name evidence="1" type="ORF">Ahy_A09g045076</name>
</gene>